<evidence type="ECO:0000259" key="1">
    <source>
        <dbReference type="PROSITE" id="PS51794"/>
    </source>
</evidence>
<dbReference type="OrthoDB" id="205384at2157"/>
<name>A0A554MXX9_9EURY</name>
<proteinExistence type="predicted"/>
<protein>
    <recommendedName>
        <fullName evidence="1">DAC domain-containing protein</fullName>
    </recommendedName>
</protein>
<dbReference type="PROSITE" id="PS51794">
    <property type="entry name" value="DAC"/>
    <property type="match status" value="1"/>
</dbReference>
<feature type="domain" description="DAC" evidence="1">
    <location>
        <begin position="26"/>
        <end position="188"/>
    </location>
</feature>
<reference evidence="2 3" key="1">
    <citation type="submission" date="2018-06" db="EMBL/GenBank/DDBJ databases">
        <title>Natronomonas sp. F16-60 a new haloarchaeon isolated from a solar saltern of Isla Cristina, Huelva, Spain.</title>
        <authorList>
            <person name="Duran-Viseras A."/>
            <person name="Sanchez-Porro C."/>
            <person name="Ventosa A."/>
        </authorList>
    </citation>
    <scope>NUCLEOTIDE SEQUENCE [LARGE SCALE GENOMIC DNA]</scope>
    <source>
        <strain evidence="2 3">F16-60</strain>
    </source>
</reference>
<comment type="caution">
    <text evidence="2">The sequence shown here is derived from an EMBL/GenBank/DDBJ whole genome shotgun (WGS) entry which is preliminary data.</text>
</comment>
<sequence length="199" mass="21470">MSDSRDPGDVTGTLTGDPLAIVHSRTDEIMSRLLDVAESLSIGFDRWDEQHVSGPSLYFIVVADVDYGPYADPLGENTWPTDVCRSVHDGGTSLVGAASEVAFSCDGAIVVTVDGTIQEQMVRVKSPSVGTSERSDAIEYADWMGTKHLSAAEISTREGVLAAVTVSEENGRVTVFQQGQYDDRQRDELGGRWRAGRGE</sequence>
<dbReference type="Proteomes" id="UP000319894">
    <property type="component" value="Unassembled WGS sequence"/>
</dbReference>
<dbReference type="AlphaFoldDB" id="A0A554MXX9"/>
<evidence type="ECO:0000313" key="3">
    <source>
        <dbReference type="Proteomes" id="UP000319894"/>
    </source>
</evidence>
<dbReference type="EMBL" id="QMDX01000009">
    <property type="protein sequence ID" value="TSD09959.1"/>
    <property type="molecule type" value="Genomic_DNA"/>
</dbReference>
<evidence type="ECO:0000313" key="2">
    <source>
        <dbReference type="EMBL" id="TSD09959.1"/>
    </source>
</evidence>
<accession>A0A554MXX9</accession>
<dbReference type="Pfam" id="PF02457">
    <property type="entry name" value="DAC"/>
    <property type="match status" value="1"/>
</dbReference>
<dbReference type="Gene3D" id="3.40.1700.10">
    <property type="entry name" value="DNA integrity scanning protein, DisA, N-terminal domain"/>
    <property type="match status" value="1"/>
</dbReference>
<keyword evidence="3" id="KW-1185">Reference proteome</keyword>
<dbReference type="InParanoid" id="A0A554MXX9"/>
<gene>
    <name evidence="2" type="ORF">DP107_13290</name>
</gene>
<organism evidence="2 3">
    <name type="scientific">Haloglomus irregulare</name>
    <dbReference type="NCBI Taxonomy" id="2234134"/>
    <lineage>
        <taxon>Archaea</taxon>
        <taxon>Methanobacteriati</taxon>
        <taxon>Methanobacteriota</taxon>
        <taxon>Stenosarchaea group</taxon>
        <taxon>Halobacteria</taxon>
        <taxon>Halobacteriales</taxon>
        <taxon>Natronomonadaceae</taxon>
        <taxon>Haloglomus</taxon>
    </lineage>
</organism>
<dbReference type="SUPFAM" id="SSF143597">
    <property type="entry name" value="YojJ-like"/>
    <property type="match status" value="1"/>
</dbReference>
<dbReference type="InterPro" id="IPR003390">
    <property type="entry name" value="DNA_integrity_scan_DisA_N"/>
</dbReference>
<dbReference type="InterPro" id="IPR036888">
    <property type="entry name" value="DNA_integrity_DisA_N_sf"/>
</dbReference>